<organism evidence="1">
    <name type="scientific">mine drainage metagenome</name>
    <dbReference type="NCBI Taxonomy" id="410659"/>
    <lineage>
        <taxon>unclassified sequences</taxon>
        <taxon>metagenomes</taxon>
        <taxon>ecological metagenomes</taxon>
    </lineage>
</organism>
<feature type="non-terminal residue" evidence="1">
    <location>
        <position position="1"/>
    </location>
</feature>
<comment type="caution">
    <text evidence="1">The sequence shown here is derived from an EMBL/GenBank/DDBJ whole genome shotgun (WGS) entry which is preliminary data.</text>
</comment>
<reference evidence="1" key="2">
    <citation type="journal article" date="2014" name="ISME J.">
        <title>Microbial stratification in low pH oxic and suboxic macroscopic growths along an acid mine drainage.</title>
        <authorList>
            <person name="Mendez-Garcia C."/>
            <person name="Mesa V."/>
            <person name="Sprenger R.R."/>
            <person name="Richter M."/>
            <person name="Diez M.S."/>
            <person name="Solano J."/>
            <person name="Bargiela R."/>
            <person name="Golyshina O.V."/>
            <person name="Manteca A."/>
            <person name="Ramos J.L."/>
            <person name="Gallego J.R."/>
            <person name="Llorente I."/>
            <person name="Martins Dos Santos V.A."/>
            <person name="Jensen O.N."/>
            <person name="Pelaez A.I."/>
            <person name="Sanchez J."/>
            <person name="Ferrer M."/>
        </authorList>
    </citation>
    <scope>NUCLEOTIDE SEQUENCE</scope>
</reference>
<dbReference type="EMBL" id="AUZX01015533">
    <property type="protein sequence ID" value="EQD28733.1"/>
    <property type="molecule type" value="Genomic_DNA"/>
</dbReference>
<protein>
    <submittedName>
        <fullName evidence="1">Uncharacterized protein</fullName>
    </submittedName>
</protein>
<accession>T0Y6H0</accession>
<name>T0Y6H0_9ZZZZ</name>
<reference evidence="1" key="1">
    <citation type="submission" date="2013-08" db="EMBL/GenBank/DDBJ databases">
        <authorList>
            <person name="Mendez C."/>
            <person name="Richter M."/>
            <person name="Ferrer M."/>
            <person name="Sanchez J."/>
        </authorList>
    </citation>
    <scope>NUCLEOTIDE SEQUENCE</scope>
</reference>
<evidence type="ECO:0000313" key="1">
    <source>
        <dbReference type="EMBL" id="EQD28733.1"/>
    </source>
</evidence>
<sequence length="91" mass="10162">EMDIDSKSALSVVREIVKRLLRDVDFAGLTGDGTEVYLCLPHTAVGGAQVVQKKILSLWDQLLPSYHLLQNVMLEVRLYSFLPSEGDNESE</sequence>
<dbReference type="AlphaFoldDB" id="T0Y6H0"/>
<proteinExistence type="predicted"/>
<gene>
    <name evidence="1" type="ORF">B1A_21030</name>
</gene>